<dbReference type="EMBL" id="JASBWU010000019">
    <property type="protein sequence ID" value="KAJ9114282.1"/>
    <property type="molecule type" value="Genomic_DNA"/>
</dbReference>
<keyword evidence="2" id="KW-1185">Reference proteome</keyword>
<name>A0ACC2WTB6_9TREE</name>
<evidence type="ECO:0000313" key="1">
    <source>
        <dbReference type="EMBL" id="KAJ9114282.1"/>
    </source>
</evidence>
<reference evidence="1" key="1">
    <citation type="submission" date="2023-04" db="EMBL/GenBank/DDBJ databases">
        <title>Draft Genome sequencing of Naganishia species isolated from polar environments using Oxford Nanopore Technology.</title>
        <authorList>
            <person name="Leo P."/>
            <person name="Venkateswaran K."/>
        </authorList>
    </citation>
    <scope>NUCLEOTIDE SEQUENCE</scope>
    <source>
        <strain evidence="1">MNA-CCFEE 5425</strain>
    </source>
</reference>
<sequence length="605" mass="66485">MSSTHTALLSPPIQQRLDAEFPIATEAPADTHRFSPSTIQPSTVFRFPGVTFESTSAVRELMEENDRRFHIYQKISFQHNHLPHHLLTAYSLGASPKHLEAIFEDNVDHMAPIDRDTVTSKEVGEGKQSIIIDSSNWNSDELLGKKSNYAAYLVFFHSEIERIGGKACLAHYLFSSQANTQGNGNYQGPRMFHRFMAGIFHPFIHTGFGLEFKDQVMLAEGFAQAAVHTPDLVAALFPPDWPTTTKAAASSVSNTIAGTAANSVKAAFSRLSVQIESPSTTTEFKPTANRSRELSHPGLLELYAELCANEQLRPGVYDPNLTIDKRMRDAIAGGRAGEVQNIADRWGVSEDELVDEETDDGNGVSSGWARRVEELQVFWKHGSISSLYVHQGGDWSGSILRALMPFLSENIKMHCLTSSIFLPSFMQYLGPAQRAILLKSYLLVVLHTALSRGRPLIRPEVLLQCTANPLPPSRAGKSGASGSRIEEKLDVIGDPKDGSYGNPWLEVVDNCMYSKDSHAMKSIRSLLLYSTKYGHLAPGHLLGSQKLGPPGGEESIPGINALGGDIFVRAAGAVMHVMGWAKERKLGEEEGSWDMSALGWDDAWR</sequence>
<organism evidence="1 2">
    <name type="scientific">Naganishia vaughanmartiniae</name>
    <dbReference type="NCBI Taxonomy" id="1424756"/>
    <lineage>
        <taxon>Eukaryota</taxon>
        <taxon>Fungi</taxon>
        <taxon>Dikarya</taxon>
        <taxon>Basidiomycota</taxon>
        <taxon>Agaricomycotina</taxon>
        <taxon>Tremellomycetes</taxon>
        <taxon>Filobasidiales</taxon>
        <taxon>Filobasidiaceae</taxon>
        <taxon>Naganishia</taxon>
    </lineage>
</organism>
<dbReference type="Proteomes" id="UP001243375">
    <property type="component" value="Unassembled WGS sequence"/>
</dbReference>
<proteinExistence type="predicted"/>
<comment type="caution">
    <text evidence="1">The sequence shown here is derived from an EMBL/GenBank/DDBJ whole genome shotgun (WGS) entry which is preliminary data.</text>
</comment>
<accession>A0ACC2WTB6</accession>
<gene>
    <name evidence="1" type="ORF">QFC22_005734</name>
</gene>
<protein>
    <submittedName>
        <fullName evidence="1">Uncharacterized protein</fullName>
    </submittedName>
</protein>
<evidence type="ECO:0000313" key="2">
    <source>
        <dbReference type="Proteomes" id="UP001243375"/>
    </source>
</evidence>